<dbReference type="NCBIfam" id="TIGR04183">
    <property type="entry name" value="Por_Secre_tail"/>
    <property type="match status" value="1"/>
</dbReference>
<reference evidence="3" key="1">
    <citation type="journal article" date="2019" name="Int. J. Syst. Evol. Microbiol.">
        <title>The Global Catalogue of Microorganisms (GCM) 10K type strain sequencing project: providing services to taxonomists for standard genome sequencing and annotation.</title>
        <authorList>
            <consortium name="The Broad Institute Genomics Platform"/>
            <consortium name="The Broad Institute Genome Sequencing Center for Infectious Disease"/>
            <person name="Wu L."/>
            <person name="Ma J."/>
        </authorList>
    </citation>
    <scope>NUCLEOTIDE SEQUENCE [LARGE SCALE GENOMIC DNA]</scope>
    <source>
        <strain evidence="3">JCM 17927</strain>
    </source>
</reference>
<dbReference type="Proteomes" id="UP001501175">
    <property type="component" value="Unassembled WGS sequence"/>
</dbReference>
<organism evidence="2 3">
    <name type="scientific">Nibrella saemangeumensis</name>
    <dbReference type="NCBI Taxonomy" id="1084526"/>
    <lineage>
        <taxon>Bacteria</taxon>
        <taxon>Pseudomonadati</taxon>
        <taxon>Bacteroidota</taxon>
        <taxon>Cytophagia</taxon>
        <taxon>Cytophagales</taxon>
        <taxon>Spirosomataceae</taxon>
        <taxon>Nibrella</taxon>
    </lineage>
</organism>
<feature type="domain" description="Secretion system C-terminal sorting" evidence="1">
    <location>
        <begin position="282"/>
        <end position="357"/>
    </location>
</feature>
<evidence type="ECO:0000313" key="3">
    <source>
        <dbReference type="Proteomes" id="UP001501175"/>
    </source>
</evidence>
<gene>
    <name evidence="2" type="ORF">GCM10023189_52930</name>
</gene>
<comment type="caution">
    <text evidence="2">The sequence shown here is derived from an EMBL/GenBank/DDBJ whole genome shotgun (WGS) entry which is preliminary data.</text>
</comment>
<proteinExistence type="predicted"/>
<protein>
    <recommendedName>
        <fullName evidence="1">Secretion system C-terminal sorting domain-containing protein</fullName>
    </recommendedName>
</protein>
<name>A0ABP8NMZ2_9BACT</name>
<dbReference type="InterPro" id="IPR026444">
    <property type="entry name" value="Secre_tail"/>
</dbReference>
<accession>A0ABP8NMZ2</accession>
<evidence type="ECO:0000259" key="1">
    <source>
        <dbReference type="Pfam" id="PF18962"/>
    </source>
</evidence>
<evidence type="ECO:0000313" key="2">
    <source>
        <dbReference type="EMBL" id="GAA4468132.1"/>
    </source>
</evidence>
<keyword evidence="3" id="KW-1185">Reference proteome</keyword>
<dbReference type="Pfam" id="PF18962">
    <property type="entry name" value="Por_Secre_tail"/>
    <property type="match status" value="1"/>
</dbReference>
<dbReference type="EMBL" id="BAABHD010000083">
    <property type="protein sequence ID" value="GAA4468132.1"/>
    <property type="molecule type" value="Genomic_DNA"/>
</dbReference>
<sequence>MGTHLMGGYIQVKKTASSTLEYEYNVILFLNTGEGNDASTQQEQVSLCFGDGTTGQAMRISRQPLEQNRNIGIHIYRATHTYAGPGAYTASASVNNRTPVRNLTDAVNKAYFMSTTFSTNLSNSTPVLGIPANGFSAAANQRTTFNLRSTDTDGDSLVYSLAYPLTSIPAQMGGACAQNVSTIYPFQFPNDVTQRGTFKLNSRTGDLVWDAPVEVGRFSFAMSIEEWRNGTKIGTTLYEMIIIVEDRNSQPGTLPPYESAFTGPVITSLAPGYPNEDIHISVFPNPTSDRVQVRVSSRRASTLKLQMMSSNGRVLGECSSASPEAEHLSEFGMVNLPTGLYLLRTEIGGRSYMQKIVKQ</sequence>